<dbReference type="SUPFAM" id="SSF52166">
    <property type="entry name" value="Ribosomal protein L4"/>
    <property type="match status" value="1"/>
</dbReference>
<dbReference type="InterPro" id="IPR013005">
    <property type="entry name" value="Ribosomal_uL4-like"/>
</dbReference>
<accession>A0A1M6NF29</accession>
<dbReference type="STRING" id="1168035.SAMN05444280_1429"/>
<keyword evidence="5" id="KW-0699">rRNA-binding</keyword>
<dbReference type="Gene3D" id="3.40.1370.10">
    <property type="match status" value="1"/>
</dbReference>
<evidence type="ECO:0000256" key="1">
    <source>
        <dbReference type="ARBA" id="ARBA00010528"/>
    </source>
</evidence>
<name>A0A1M6NF29_9BACT</name>
<dbReference type="PANTHER" id="PTHR10746">
    <property type="entry name" value="50S RIBOSOMAL PROTEIN L4"/>
    <property type="match status" value="1"/>
</dbReference>
<dbReference type="AlphaFoldDB" id="A0A1M6NF29"/>
<dbReference type="HAMAP" id="MF_01328_B">
    <property type="entry name" value="Ribosomal_uL4_B"/>
    <property type="match status" value="1"/>
</dbReference>
<keyword evidence="2 5" id="KW-0689">Ribosomal protein</keyword>
<dbReference type="InterPro" id="IPR002136">
    <property type="entry name" value="Ribosomal_uL4"/>
</dbReference>
<organism evidence="7 8">
    <name type="scientific">Tangfeifania diversioriginum</name>
    <dbReference type="NCBI Taxonomy" id="1168035"/>
    <lineage>
        <taxon>Bacteria</taxon>
        <taxon>Pseudomonadati</taxon>
        <taxon>Bacteroidota</taxon>
        <taxon>Bacteroidia</taxon>
        <taxon>Marinilabiliales</taxon>
        <taxon>Prolixibacteraceae</taxon>
        <taxon>Tangfeifania</taxon>
    </lineage>
</organism>
<dbReference type="GO" id="GO:0005840">
    <property type="term" value="C:ribosome"/>
    <property type="evidence" value="ECO:0007669"/>
    <property type="project" value="UniProtKB-KW"/>
</dbReference>
<keyword evidence="3 5" id="KW-0687">Ribonucleoprotein</keyword>
<comment type="function">
    <text evidence="5">Forms part of the polypeptide exit tunnel.</text>
</comment>
<evidence type="ECO:0000256" key="2">
    <source>
        <dbReference type="ARBA" id="ARBA00022980"/>
    </source>
</evidence>
<dbReference type="GO" id="GO:0006412">
    <property type="term" value="P:translation"/>
    <property type="evidence" value="ECO:0007669"/>
    <property type="project" value="UniProtKB-UniRule"/>
</dbReference>
<dbReference type="PANTHER" id="PTHR10746:SF6">
    <property type="entry name" value="LARGE RIBOSOMAL SUBUNIT PROTEIN UL4M"/>
    <property type="match status" value="1"/>
</dbReference>
<dbReference type="GO" id="GO:0019843">
    <property type="term" value="F:rRNA binding"/>
    <property type="evidence" value="ECO:0007669"/>
    <property type="project" value="UniProtKB-UniRule"/>
</dbReference>
<dbReference type="GO" id="GO:1990904">
    <property type="term" value="C:ribonucleoprotein complex"/>
    <property type="evidence" value="ECO:0007669"/>
    <property type="project" value="UniProtKB-KW"/>
</dbReference>
<reference evidence="7 8" key="1">
    <citation type="submission" date="2016-11" db="EMBL/GenBank/DDBJ databases">
        <authorList>
            <person name="Jaros S."/>
            <person name="Januszkiewicz K."/>
            <person name="Wedrychowicz H."/>
        </authorList>
    </citation>
    <scope>NUCLEOTIDE SEQUENCE [LARGE SCALE GENOMIC DNA]</scope>
    <source>
        <strain evidence="7 8">DSM 27063</strain>
    </source>
</reference>
<dbReference type="OrthoDB" id="9803201at2"/>
<dbReference type="InterPro" id="IPR023574">
    <property type="entry name" value="Ribosomal_uL4_dom_sf"/>
</dbReference>
<evidence type="ECO:0000313" key="7">
    <source>
        <dbReference type="EMBL" id="SHJ94233.1"/>
    </source>
</evidence>
<comment type="similarity">
    <text evidence="1 5">Belongs to the universal ribosomal protein uL4 family.</text>
</comment>
<dbReference type="Proteomes" id="UP000184050">
    <property type="component" value="Unassembled WGS sequence"/>
</dbReference>
<evidence type="ECO:0000256" key="3">
    <source>
        <dbReference type="ARBA" id="ARBA00023274"/>
    </source>
</evidence>
<keyword evidence="8" id="KW-1185">Reference proteome</keyword>
<evidence type="ECO:0000256" key="4">
    <source>
        <dbReference type="ARBA" id="ARBA00035244"/>
    </source>
</evidence>
<comment type="subunit">
    <text evidence="5">Part of the 50S ribosomal subunit.</text>
</comment>
<evidence type="ECO:0000256" key="5">
    <source>
        <dbReference type="HAMAP-Rule" id="MF_01328"/>
    </source>
</evidence>
<proteinExistence type="inferred from homology"/>
<gene>
    <name evidence="5" type="primary">rplD</name>
    <name evidence="7" type="ORF">SAMN05444280_1429</name>
</gene>
<dbReference type="GO" id="GO:0003735">
    <property type="term" value="F:structural constituent of ribosome"/>
    <property type="evidence" value="ECO:0007669"/>
    <property type="project" value="InterPro"/>
</dbReference>
<dbReference type="Pfam" id="PF00573">
    <property type="entry name" value="Ribosomal_L4"/>
    <property type="match status" value="1"/>
</dbReference>
<feature type="region of interest" description="Disordered" evidence="6">
    <location>
        <begin position="45"/>
        <end position="78"/>
    </location>
</feature>
<keyword evidence="5" id="KW-0694">RNA-binding</keyword>
<comment type="function">
    <text evidence="5">One of the primary rRNA binding proteins, this protein initially binds near the 5'-end of the 23S rRNA. It is important during the early stages of 50S assembly. It makes multiple contacts with different domains of the 23S rRNA in the assembled 50S subunit and ribosome.</text>
</comment>
<dbReference type="RefSeq" id="WP_073173436.1">
    <property type="nucleotide sequence ID" value="NZ_FQZE01000042.1"/>
</dbReference>
<dbReference type="NCBIfam" id="TIGR03953">
    <property type="entry name" value="rplD_bact"/>
    <property type="match status" value="1"/>
</dbReference>
<evidence type="ECO:0000313" key="8">
    <source>
        <dbReference type="Proteomes" id="UP000184050"/>
    </source>
</evidence>
<sequence length="212" mass="23577">MELSVLNKEGKDTGRKVTLSDQIFGIDPSDHAIYLDVKQYLANKRQGTHKSKERSEVTGSTRKIKRQKGTGTARAGDIKSPIFRGGGTTFGPRPKSYSFKLNKKVKQLARKSALSYKARENGIVVVEDFNMEAPKTKEIVNMKSNLQIADKKSLFVLPAENNNIYLSSRNLRDVSVVLASELNTYNILNAKSVVLLEGSVKKIEEAFKLKGD</sequence>
<protein>
    <recommendedName>
        <fullName evidence="4 5">Large ribosomal subunit protein uL4</fullName>
    </recommendedName>
</protein>
<evidence type="ECO:0000256" key="6">
    <source>
        <dbReference type="SAM" id="MobiDB-lite"/>
    </source>
</evidence>
<dbReference type="EMBL" id="FQZE01000042">
    <property type="protein sequence ID" value="SHJ94233.1"/>
    <property type="molecule type" value="Genomic_DNA"/>
</dbReference>